<name>A0AAD9QRB7_ACRCE</name>
<evidence type="ECO:0000313" key="2">
    <source>
        <dbReference type="Proteomes" id="UP001249851"/>
    </source>
</evidence>
<dbReference type="PANTHER" id="PTHR47331">
    <property type="entry name" value="PHD-TYPE DOMAIN-CONTAINING PROTEIN"/>
    <property type="match status" value="1"/>
</dbReference>
<dbReference type="Proteomes" id="UP001249851">
    <property type="component" value="Unassembled WGS sequence"/>
</dbReference>
<reference evidence="1" key="1">
    <citation type="journal article" date="2023" name="G3 (Bethesda)">
        <title>Whole genome assembly and annotation of the endangered Caribbean coral Acropora cervicornis.</title>
        <authorList>
            <person name="Selwyn J.D."/>
            <person name="Vollmer S.V."/>
        </authorList>
    </citation>
    <scope>NUCLEOTIDE SEQUENCE</scope>
    <source>
        <strain evidence="1">K2</strain>
    </source>
</reference>
<evidence type="ECO:0000313" key="1">
    <source>
        <dbReference type="EMBL" id="KAK2565701.1"/>
    </source>
</evidence>
<evidence type="ECO:0008006" key="3">
    <source>
        <dbReference type="Google" id="ProtNLM"/>
    </source>
</evidence>
<comment type="caution">
    <text evidence="1">The sequence shown here is derived from an EMBL/GenBank/DDBJ whole genome shotgun (WGS) entry which is preliminary data.</text>
</comment>
<gene>
    <name evidence="1" type="ORF">P5673_010877</name>
</gene>
<accession>A0AAD9QRB7</accession>
<reference evidence="1" key="2">
    <citation type="journal article" date="2023" name="Science">
        <title>Genomic signatures of disease resistance in endangered staghorn corals.</title>
        <authorList>
            <person name="Vollmer S.V."/>
            <person name="Selwyn J.D."/>
            <person name="Despard B.A."/>
            <person name="Roesel C.L."/>
        </authorList>
    </citation>
    <scope>NUCLEOTIDE SEQUENCE</scope>
    <source>
        <strain evidence="1">K2</strain>
    </source>
</reference>
<dbReference type="Pfam" id="PF05380">
    <property type="entry name" value="Peptidase_A17"/>
    <property type="match status" value="1"/>
</dbReference>
<dbReference type="PANTHER" id="PTHR47331:SF1">
    <property type="entry name" value="GAG-LIKE PROTEIN"/>
    <property type="match status" value="1"/>
</dbReference>
<keyword evidence="2" id="KW-1185">Reference proteome</keyword>
<dbReference type="SUPFAM" id="SSF56672">
    <property type="entry name" value="DNA/RNA polymerases"/>
    <property type="match status" value="1"/>
</dbReference>
<dbReference type="InterPro" id="IPR043502">
    <property type="entry name" value="DNA/RNA_pol_sf"/>
</dbReference>
<dbReference type="InterPro" id="IPR008042">
    <property type="entry name" value="Retrotrans_Pao"/>
</dbReference>
<organism evidence="1 2">
    <name type="scientific">Acropora cervicornis</name>
    <name type="common">Staghorn coral</name>
    <dbReference type="NCBI Taxonomy" id="6130"/>
    <lineage>
        <taxon>Eukaryota</taxon>
        <taxon>Metazoa</taxon>
        <taxon>Cnidaria</taxon>
        <taxon>Anthozoa</taxon>
        <taxon>Hexacorallia</taxon>
        <taxon>Scleractinia</taxon>
        <taxon>Astrocoeniina</taxon>
        <taxon>Acroporidae</taxon>
        <taxon>Acropora</taxon>
    </lineage>
</organism>
<proteinExistence type="predicted"/>
<sequence length="569" mass="64607">MNVYVTSYVVPVIFSPVSNQQSQSTLECCPYLQGLQLACDTSDSVSVDVLIGADYYWSFFTGNIIKGDSYGPVALETNLGWVLSGPSVCSRLTRSCTVNLSSTHVLKIESTQMRDMKDDLQKFWDLETLGIKEHETSVYDKFSNDITFTGERYQAKLPFKDNHPMLPDNYTVKLRRLTTTIKKLKNQPEILKQYDDSGVVEIVPQDQIPQPGDVHCLPHRTVVRLDRDTTKVRVVYDASSKVFGPSLNDCLHIGPSLNPLLFDILRRFRVHEVALTADVEKAFLNIEIDPEHRNFVRFLWVKDLNKENLEVMELRFARVVFGVNSSPFILNATIRHHLNTCLLVDSALARELLKSLYVDDYVSGKGDVGSALTLSKGIKLCLKSGGFNMRKWNSNSESLLRSLEQDEAFSDDFEKSNRPKVAEEDESLSKSVFKHSSEKEQRVLGMLWNPTQDELIYDLKKTLGEVDAQPVTKRLILSTATRFFDPLGLIAPVILPLKMMFQKLCKDGKDWDELVDAELNHQWLTTLSDLRQTGRRDEDIRSESGWDRGVRLVGKVDRTVIDGEVVVPF</sequence>
<dbReference type="AlphaFoldDB" id="A0AAD9QRB7"/>
<protein>
    <recommendedName>
        <fullName evidence="3">Peptidase aspartic putative domain-containing protein</fullName>
    </recommendedName>
</protein>
<dbReference type="EMBL" id="JARQWQ010000019">
    <property type="protein sequence ID" value="KAK2565701.1"/>
    <property type="molecule type" value="Genomic_DNA"/>
</dbReference>